<dbReference type="Proteomes" id="UP000317122">
    <property type="component" value="Unassembled WGS sequence"/>
</dbReference>
<name>A0A562N3R7_9HYPH</name>
<reference evidence="3 4" key="1">
    <citation type="journal article" date="2015" name="Stand. Genomic Sci.">
        <title>Genomic Encyclopedia of Bacterial and Archaeal Type Strains, Phase III: the genomes of soil and plant-associated and newly described type strains.</title>
        <authorList>
            <person name="Whitman W.B."/>
            <person name="Woyke T."/>
            <person name="Klenk H.P."/>
            <person name="Zhou Y."/>
            <person name="Lilburn T.G."/>
            <person name="Beck B.J."/>
            <person name="De Vos P."/>
            <person name="Vandamme P."/>
            <person name="Eisen J.A."/>
            <person name="Garrity G."/>
            <person name="Hugenholtz P."/>
            <person name="Kyrpides N.C."/>
        </authorList>
    </citation>
    <scope>NUCLEOTIDE SEQUENCE [LARGE SCALE GENOMIC DNA]</scope>
    <source>
        <strain evidence="3 4">CGMCC 1.2546</strain>
    </source>
</reference>
<dbReference type="PANTHER" id="PTHR35004:SF8">
    <property type="entry name" value="TRANSPOSASE RV3428C-RELATED"/>
    <property type="match status" value="1"/>
</dbReference>
<dbReference type="AlphaFoldDB" id="A0A562N3R7"/>
<dbReference type="EMBL" id="VLKT01000046">
    <property type="protein sequence ID" value="TWI26839.1"/>
    <property type="molecule type" value="Genomic_DNA"/>
</dbReference>
<gene>
    <name evidence="3" type="ORF">IQ26_05795</name>
</gene>
<dbReference type="PANTHER" id="PTHR35004">
    <property type="entry name" value="TRANSPOSASE RV3428C-RELATED"/>
    <property type="match status" value="1"/>
</dbReference>
<accession>A0A562N3R7</accession>
<dbReference type="Pfam" id="PF22483">
    <property type="entry name" value="Mu-transpos_C_2"/>
    <property type="match status" value="1"/>
</dbReference>
<evidence type="ECO:0000259" key="2">
    <source>
        <dbReference type="Pfam" id="PF22483"/>
    </source>
</evidence>
<proteinExistence type="predicted"/>
<protein>
    <recommendedName>
        <fullName evidence="2">Transposase for insertion sequence element IS21-like C-terminal domain-containing protein</fullName>
    </recommendedName>
</protein>
<evidence type="ECO:0000256" key="1">
    <source>
        <dbReference type="SAM" id="MobiDB-lite"/>
    </source>
</evidence>
<evidence type="ECO:0000313" key="3">
    <source>
        <dbReference type="EMBL" id="TWI26839.1"/>
    </source>
</evidence>
<dbReference type="InterPro" id="IPR054353">
    <property type="entry name" value="IstA-like_C"/>
</dbReference>
<feature type="domain" description="Transposase for insertion sequence element IS21-like C-terminal" evidence="2">
    <location>
        <begin position="57"/>
        <end position="105"/>
    </location>
</feature>
<sequence>MSGASSRRRRPPGHRGGHAVPRGIGDQIEIAALADDARQRLTRDGLAGGKNGRLDAIDGHWYSTPYRLIRELVNARIAENTVEIFHKDQRIAIHARAPNRRGHTTIADHMPRAHRRYGKWTSGGLIAAGEKIGSSTAVFCFETAPLEKDGKMSKITGKTETIENVEFPTFDPSKATEQVRAVAERGVYQIGFGRRNGSKGF</sequence>
<feature type="compositionally biased region" description="Basic residues" evidence="1">
    <location>
        <begin position="1"/>
        <end position="17"/>
    </location>
</feature>
<keyword evidence="4" id="KW-1185">Reference proteome</keyword>
<organism evidence="3 4">
    <name type="scientific">Mesorhizobium tianshanense</name>
    <dbReference type="NCBI Taxonomy" id="39844"/>
    <lineage>
        <taxon>Bacteria</taxon>
        <taxon>Pseudomonadati</taxon>
        <taxon>Pseudomonadota</taxon>
        <taxon>Alphaproteobacteria</taxon>
        <taxon>Hyphomicrobiales</taxon>
        <taxon>Phyllobacteriaceae</taxon>
        <taxon>Mesorhizobium</taxon>
    </lineage>
</organism>
<evidence type="ECO:0000313" key="4">
    <source>
        <dbReference type="Proteomes" id="UP000317122"/>
    </source>
</evidence>
<comment type="caution">
    <text evidence="3">The sequence shown here is derived from an EMBL/GenBank/DDBJ whole genome shotgun (WGS) entry which is preliminary data.</text>
</comment>
<feature type="region of interest" description="Disordered" evidence="1">
    <location>
        <begin position="1"/>
        <end position="24"/>
    </location>
</feature>